<comment type="caution">
    <text evidence="2">The sequence shown here is derived from an EMBL/GenBank/DDBJ whole genome shotgun (WGS) entry which is preliminary data.</text>
</comment>
<keyword evidence="3" id="KW-1185">Reference proteome</keyword>
<gene>
    <name evidence="2" type="ORF">QFW77_09015</name>
</gene>
<evidence type="ECO:0000259" key="1">
    <source>
        <dbReference type="Pfam" id="PF18426"/>
    </source>
</evidence>
<name>A0ABT6J8H7_9GAMM</name>
<dbReference type="Pfam" id="PF18426">
    <property type="entry name" value="Tli4_C"/>
    <property type="match status" value="1"/>
</dbReference>
<dbReference type="EMBL" id="JARXRM010000029">
    <property type="protein sequence ID" value="MDH5823127.1"/>
    <property type="molecule type" value="Genomic_DNA"/>
</dbReference>
<proteinExistence type="predicted"/>
<dbReference type="InterPro" id="IPR041290">
    <property type="entry name" value="Tli4_C"/>
</dbReference>
<dbReference type="RefSeq" id="WP_280574235.1">
    <property type="nucleotide sequence ID" value="NZ_JARXRM010000029.1"/>
</dbReference>
<organism evidence="2 3">
    <name type="scientific">Luteimonas endophytica</name>
    <dbReference type="NCBI Taxonomy" id="3042023"/>
    <lineage>
        <taxon>Bacteria</taxon>
        <taxon>Pseudomonadati</taxon>
        <taxon>Pseudomonadota</taxon>
        <taxon>Gammaproteobacteria</taxon>
        <taxon>Lysobacterales</taxon>
        <taxon>Lysobacteraceae</taxon>
        <taxon>Luteimonas</taxon>
    </lineage>
</organism>
<protein>
    <submittedName>
        <fullName evidence="2">T6SS immunity protein Tli4 family protein</fullName>
    </submittedName>
</protein>
<dbReference type="Proteomes" id="UP001156940">
    <property type="component" value="Unassembled WGS sequence"/>
</dbReference>
<reference evidence="2 3" key="1">
    <citation type="submission" date="2023-04" db="EMBL/GenBank/DDBJ databases">
        <title>Luteimonas endophyticus RD2P54.</title>
        <authorList>
            <person name="Sun J.-Q."/>
        </authorList>
    </citation>
    <scope>NUCLEOTIDE SEQUENCE [LARGE SCALE GENOMIC DNA]</scope>
    <source>
        <strain evidence="2 3">RD2P54</strain>
    </source>
</reference>
<sequence length="275" mass="30218">AVQRLISSSITALIRVSLERLHLSRKSLGHYTPTLVSVEAIESEQMRGVVFGYGKKSIHWYENGQKVTAGGMTMEAILHSREAEYVLKGELDDKYLHYVVDISGRLAPRRAGEVPLAPGFCIDRGLVGEPSLPNQRENVALFLRFPQQPGLEVKFATMTPAQPPEPLTSRMGRKDGVSAADLARITTLREGRKTVNGIAVEEVLETYAERDGRRTHLFSWEATINGAPGNAPTLTLELEFNGEGSTSSLSEKDALSLWDAIIDSIRPRPGAIQAR</sequence>
<evidence type="ECO:0000313" key="3">
    <source>
        <dbReference type="Proteomes" id="UP001156940"/>
    </source>
</evidence>
<evidence type="ECO:0000313" key="2">
    <source>
        <dbReference type="EMBL" id="MDH5823127.1"/>
    </source>
</evidence>
<feature type="domain" description="Tle cognate immunity protein 4 C-terminal" evidence="1">
    <location>
        <begin position="113"/>
        <end position="270"/>
    </location>
</feature>
<accession>A0ABT6J8H7</accession>
<feature type="non-terminal residue" evidence="2">
    <location>
        <position position="1"/>
    </location>
</feature>